<dbReference type="EMBL" id="JAAGWE010000011">
    <property type="protein sequence ID" value="NEM05454.1"/>
    <property type="molecule type" value="Genomic_DNA"/>
</dbReference>
<dbReference type="InterPro" id="IPR018310">
    <property type="entry name" value="Put_endonuclease_Z1-dom"/>
</dbReference>
<protein>
    <submittedName>
        <fullName evidence="2">Z1 domain-containing protein</fullName>
    </submittedName>
</protein>
<accession>A0A6P0GC45</accession>
<dbReference type="Pfam" id="PF10593">
    <property type="entry name" value="Z1"/>
    <property type="match status" value="1"/>
</dbReference>
<evidence type="ECO:0000259" key="1">
    <source>
        <dbReference type="Pfam" id="PF10593"/>
    </source>
</evidence>
<comment type="caution">
    <text evidence="2">The sequence shown here is derived from an EMBL/GenBank/DDBJ whole genome shotgun (WGS) entry which is preliminary data.</text>
</comment>
<dbReference type="SUPFAM" id="SSF52540">
    <property type="entry name" value="P-loop containing nucleoside triphosphate hydrolases"/>
    <property type="match status" value="1"/>
</dbReference>
<reference evidence="2 3" key="1">
    <citation type="submission" date="2019-12" db="EMBL/GenBank/DDBJ databases">
        <title>WGS of CPCC 203550 I12A-02606.</title>
        <authorList>
            <person name="Jiang Z."/>
        </authorList>
    </citation>
    <scope>NUCLEOTIDE SEQUENCE [LARGE SCALE GENOMIC DNA]</scope>
    <source>
        <strain evidence="2 3">I12A-02606</strain>
    </source>
</reference>
<dbReference type="Proteomes" id="UP000471126">
    <property type="component" value="Unassembled WGS sequence"/>
</dbReference>
<feature type="domain" description="Putative endonuclease Z1" evidence="1">
    <location>
        <begin position="364"/>
        <end position="584"/>
    </location>
</feature>
<sequence>MSTDDAQYTTFLDMADAFPPHVAVAMMQRLGVPAPTVEAIVEKHDAETQKILTLEEPPAAYGRENAQAWYTGPQPKDHNWPAFKVSLKKKLPAAAVDVIDQSSDKVVAMLDHPATLKFRSRGLVIGHVQSGKTSNFTAVIGKAADRGYRMFIVLSGIHNALRSQTQNRLIKDLVDLNPTLWHQITKPEHDFVPPANAASLLSSKDQKLLLVVKKNGPVLKKLKKWLKGAQEHLGNCPTLIIDDEADQATVATKVINPLIADIIEALPRSCYLGYTATPFANLLIDPGSEKDFYPKDFILSLHRGIDYQGPEELFGREPLDGEDPATLPGGKDLIREVPDGEVELLRPAKGQINDFVPEVTPTFRRAVLWFWLATAARKARGQADVHSSMLVHAHSNTKVHDSFKEPLRTLQKGIATALSAGDAALRDELRELWNKEATKVAPSPGTPTVSVDEVLSLLPAVVDETKIVMDHYRSNDRLDYSNGPVTVIAVGGNTLSRGLTLEGLVVSFFVRSADVYDTLLQMGRWFGYRPGYEDLPRIYLPRELRRWFAHLATVEAELRREIDRLLVEHKTPLELAPRIRCHPQMRITAPSKMGKNVKAAAAYGGRLVETRYFQTRPEAEALERMGVNAGAVGALLSAATAAGTDQGEMAPAGRRLWRDVPVDGVRAFIRTYRFTAQSTDLVANLMEQYIDRRNKVGDLHTWNVAVVGNDPDAAEHRIKLVDGLEVGTVTRSRLGPTKGDPVADIKTLTGSRDSSIDLVVPPGTKTSRSALNRLRRDQLPRTGLVLLYPIDPQSEPVDPKTEENIDGRAPLKAPGEAPDDVVWGVAFVFPDPSVGEDSVVEYNYVQADLSRVFPASTEDEDAEADVVSFLNEDQDTEAPAA</sequence>
<evidence type="ECO:0000313" key="3">
    <source>
        <dbReference type="Proteomes" id="UP000471126"/>
    </source>
</evidence>
<gene>
    <name evidence="2" type="ORF">GCU54_05395</name>
</gene>
<organism evidence="2 3">
    <name type="scientific">Geodermatophilus normandii</name>
    <dbReference type="NCBI Taxonomy" id="1137989"/>
    <lineage>
        <taxon>Bacteria</taxon>
        <taxon>Bacillati</taxon>
        <taxon>Actinomycetota</taxon>
        <taxon>Actinomycetes</taxon>
        <taxon>Geodermatophilales</taxon>
        <taxon>Geodermatophilaceae</taxon>
        <taxon>Geodermatophilus</taxon>
    </lineage>
</organism>
<dbReference type="Gene3D" id="3.40.50.300">
    <property type="entry name" value="P-loop containing nucleotide triphosphate hydrolases"/>
    <property type="match status" value="1"/>
</dbReference>
<evidence type="ECO:0000313" key="2">
    <source>
        <dbReference type="EMBL" id="NEM05454.1"/>
    </source>
</evidence>
<dbReference type="InterPro" id="IPR027417">
    <property type="entry name" value="P-loop_NTPase"/>
</dbReference>
<proteinExistence type="predicted"/>
<name>A0A6P0GC45_9ACTN</name>
<dbReference type="AlphaFoldDB" id="A0A6P0GC45"/>